<reference evidence="14" key="2">
    <citation type="submission" date="2015-01" db="EMBL/GenBank/DDBJ databases">
        <title>Evolutionary Origins and Diversification of the Mycorrhizal Mutualists.</title>
        <authorList>
            <consortium name="DOE Joint Genome Institute"/>
            <consortium name="Mycorrhizal Genomics Consortium"/>
            <person name="Kohler A."/>
            <person name="Kuo A."/>
            <person name="Nagy L.G."/>
            <person name="Floudas D."/>
            <person name="Copeland A."/>
            <person name="Barry K.W."/>
            <person name="Cichocki N."/>
            <person name="Veneault-Fourrey C."/>
            <person name="LaButti K."/>
            <person name="Lindquist E.A."/>
            <person name="Lipzen A."/>
            <person name="Lundell T."/>
            <person name="Morin E."/>
            <person name="Murat C."/>
            <person name="Riley R."/>
            <person name="Ohm R."/>
            <person name="Sun H."/>
            <person name="Tunlid A."/>
            <person name="Henrissat B."/>
            <person name="Grigoriev I.V."/>
            <person name="Hibbett D.S."/>
            <person name="Martin F."/>
        </authorList>
    </citation>
    <scope>NUCLEOTIDE SEQUENCE [LARGE SCALE GENOMIC DNA]</scope>
    <source>
        <strain evidence="14">Zn</strain>
    </source>
</reference>
<dbReference type="PROSITE" id="PS52019">
    <property type="entry name" value="PKS_MFAS_DH"/>
    <property type="match status" value="1"/>
</dbReference>
<dbReference type="InterPro" id="IPR036736">
    <property type="entry name" value="ACP-like_sf"/>
</dbReference>
<dbReference type="SMART" id="SM00829">
    <property type="entry name" value="PKS_ER"/>
    <property type="match status" value="1"/>
</dbReference>
<dbReference type="GO" id="GO:0031177">
    <property type="term" value="F:phosphopantetheine binding"/>
    <property type="evidence" value="ECO:0007669"/>
    <property type="project" value="InterPro"/>
</dbReference>
<dbReference type="GO" id="GO:0044550">
    <property type="term" value="P:secondary metabolite biosynthetic process"/>
    <property type="evidence" value="ECO:0007669"/>
    <property type="project" value="UniProtKB-ARBA"/>
</dbReference>
<keyword evidence="6" id="KW-0511">Multifunctional enzyme</keyword>
<evidence type="ECO:0000313" key="14">
    <source>
        <dbReference type="Proteomes" id="UP000054321"/>
    </source>
</evidence>
<dbReference type="STRING" id="913774.A0A0C3CT34"/>
<dbReference type="Pfam" id="PF02801">
    <property type="entry name" value="Ketoacyl-synt_C"/>
    <property type="match status" value="1"/>
</dbReference>
<dbReference type="GO" id="GO:0004315">
    <property type="term" value="F:3-oxoacyl-[acyl-carrier-protein] synthase activity"/>
    <property type="evidence" value="ECO:0007669"/>
    <property type="project" value="InterPro"/>
</dbReference>
<dbReference type="Pfam" id="PF00698">
    <property type="entry name" value="Acyl_transf_1"/>
    <property type="match status" value="1"/>
</dbReference>
<dbReference type="SUPFAM" id="SSF53901">
    <property type="entry name" value="Thiolase-like"/>
    <property type="match status" value="1"/>
</dbReference>
<keyword evidence="7" id="KW-0012">Acyltransferase</keyword>
<feature type="domain" description="Ketosynthase family 3 (KS3)" evidence="11">
    <location>
        <begin position="14"/>
        <end position="439"/>
    </location>
</feature>
<feature type="region of interest" description="Disordered" evidence="9">
    <location>
        <begin position="561"/>
        <end position="584"/>
    </location>
</feature>
<dbReference type="Gene3D" id="3.40.47.10">
    <property type="match status" value="1"/>
</dbReference>
<dbReference type="InterPro" id="IPR018201">
    <property type="entry name" value="Ketoacyl_synth_AS"/>
</dbReference>
<feature type="active site" description="Proton acceptor; for dehydratase activity" evidence="8">
    <location>
        <position position="1104"/>
    </location>
</feature>
<evidence type="ECO:0000256" key="7">
    <source>
        <dbReference type="ARBA" id="ARBA00023315"/>
    </source>
</evidence>
<dbReference type="SMART" id="SM00827">
    <property type="entry name" value="PKS_AT"/>
    <property type="match status" value="1"/>
</dbReference>
<dbReference type="InParanoid" id="A0A0C3CT34"/>
<evidence type="ECO:0000256" key="5">
    <source>
        <dbReference type="ARBA" id="ARBA00023002"/>
    </source>
</evidence>
<dbReference type="OrthoDB" id="329835at2759"/>
<dbReference type="InterPro" id="IPR020807">
    <property type="entry name" value="PKS_DH"/>
</dbReference>
<dbReference type="Gene3D" id="3.90.180.10">
    <property type="entry name" value="Medium-chain alcohol dehydrogenases, catalytic domain"/>
    <property type="match status" value="1"/>
</dbReference>
<dbReference type="InterPro" id="IPR050091">
    <property type="entry name" value="PKS_NRPS_Biosynth_Enz"/>
</dbReference>
<dbReference type="PANTHER" id="PTHR43775">
    <property type="entry name" value="FATTY ACID SYNTHASE"/>
    <property type="match status" value="1"/>
</dbReference>
<keyword evidence="14" id="KW-1185">Reference proteome</keyword>
<dbReference type="InterPro" id="IPR057326">
    <property type="entry name" value="KR_dom"/>
</dbReference>
<dbReference type="SUPFAM" id="SSF51735">
    <property type="entry name" value="NAD(P)-binding Rossmann-fold domains"/>
    <property type="match status" value="2"/>
</dbReference>
<dbReference type="Pfam" id="PF22621">
    <property type="entry name" value="CurL-like_PKS_C"/>
    <property type="match status" value="1"/>
</dbReference>
<dbReference type="SMART" id="SM00823">
    <property type="entry name" value="PKS_PP"/>
    <property type="match status" value="1"/>
</dbReference>
<dbReference type="HOGENOM" id="CLU_000022_31_0_1"/>
<sequence length="2701" mass="294382">MEAERPRSHGDGRDIPIAIIGLAFEFPQGATSVESFWQMISEGRSASTEFPSDRLNIDAFYHPDENRPSSIPLRGGHFVTEDLGAFDAPFFSITPDEAACMDPQHRRILETTYHALEDSGIPISKCSGSNTSVYTGCFTNDYLSILQQDYDAEQRHAAMGIAPSMLANRLSWFFNFKGTSMNLDSACSSSLIALHLACQDLHAGGSEMAIVGGANLVYHPNFMKIMSDFNFLSRDSRCWSFDQKANGYSRGEGSAVIVIKRLDRALQDGDTIRAVIRNTGSNQDGRTPGITQPSQEAQIDLIRQTYRQGNIDMEPTRFFEAHATGTPVGDPVEGNAIGEAFREYRSERDPLYIGAIKANIGHLEGCSGLAGIIKATLVLERGIIPPIAGFESLNSRIDAKSLNLHFPTESVPWPSAIVRRACVNSFGFGGTNAVAILDDAYHYLKLNGMSGFHRTRLPSLVNGHGGRPNDQSSNQINLENGVHNGVGSSVTNGINGSVTTGINGSVANGVNGSATYSVNGSVTNGVNGSVSNGINGSVPNSINGYVTSGINGSVNRHGLKAENHSQNESAYADSDGANGRMRNGTTDPAYEASLARLLIWSASDQDGAQKLSDAYKHYIHNQTPKIDDLAYTLAVRRSHFKWRSFTVVDSNNGTPLVGTTTSAPVKATASDGGIAFVFTGQGAQYLGMGRQLVAFPIFRDNLAKSDDCLRRLGCQWSLLNIIAGRVDVDIDRPEYSQPLTTCLQLALVDLLRSFDIVPSVVMGHSSGEVAAAYAAGVLSQSSATKIAYYRGQLSSQLASQVEGLTMMAVGLSKENVIPYLDRLRKADGVLNVAVGCVNSPKSVTLTGEANQLSRLELWLKEDSIFARKLHVRIAYHSRFMDPIANDYSKAIEGLEIEQSSGFVSMISSVTGDIVTAATLASADYWVRNLTSAVEFEAAFGRLLTRANTKPRKQLGKTVVANPFAVSHVLEIGPHGALQGPIRESLQAFDGAKKPGYIASLNRNQDACLALLNAVGSLYSVGYPVNLLRANGLDDSPRPAPADMPKYPFNHSQSHWREGHLSRNFRFREKARHDLLGTRCLDWNPLMAQWRNVMRLDELPWLEDHTIGGEIVFPAAGMTVMAIEGLRELFGNLASLRGIVIQNATFSHAISFPRGVDKIETQLTLSRQSQSSDLSTWSQFRLFVLENGSYIECCSGLIRAVVDEQDQDSITSSGPWTGGTLEDWIARVNQACHSPEKDPYDVPAEIEVRYGPVFQNLEHMRLGAQGEAVAQVNTETCELKTSGPLAPSFAVHPATLDGLAQPLLQALLAQEREVLPTMVPVRLASLWVDCSSNALHEGKLNVTARCSFRGYRGGSADVVATAIDSSKPLIFLEGLETTFISSTELEKPQRTVDHRLLCTKLVWKPDIDTMTHEQVLLHCIRGRPKLPADAVESYQSLMVAILCFVLDTIAFMDENPGIRLSRHLQAYIGWMRYQQERLRNGESLVTQQSVQQVLDDSEAREHIVSQIENSAVDGFFFMQIGRNVTKMLRGEIDPLAFMFHDGLADRYYEKMLANDHHAYPASQYIELLSFKNPSMNILEVGAGTGGQTMRLLEAMSSDGVKKWARYDYTDISPGFFSQARTKFHKYLDRMNFAVCDISKYPISESFEAGTYDLVVASHVLHATDNLRQSLRNIRKLLKPNGKLLLFETTRTEAIQVSFAFGLLKGWWDPLEYEQRSLHSPCLTVAQWDEWLREAGFSGVDVEIPGQEIPLCRDSSIIVSSAASSVASAIAKAIPQVNIVVDGEVEAQRALAKLLESQLPESLGTSCETFTLEKLAQANIPVPSVTIFLREIDAVFLDGISEVDYQNLQSILVKAKDVIWATRAGSLDRMEPRHHLALGLGRTLMSEDSYRKFLLLSLDGYDRGAEQVANVICELSQRVIELPVEGMEDCYVAGDGTLQICRVSENVDMDTKVAQAILPRQTIECKLTADTPVTLRLGAPGHLDTLEWKESDDEGLRGAESMNPDEVVVQVCAIGLTFRDHLVASGQLDESELGTECAGVVQAAGDNSGLQVGDRVCLLATSTCRSVLRTAASGVAAIPPHMSFAEAASLPTALWLSYRALVDVARVEKGETVLIHRASSCMGQIAIQLAKQLGARVLVTAPSGASSELLQKRFMVPETDIFDTEDGSAVSKIYSRTDRAGVDVVIGPLAKDGHRITFDFSACLAPFGRLVDISLLRASDSTPSQLQFGNRASVNISRASINMVDLLQRKPSLAHATFQRAAKMAFEPSFRTPQPLHAFGASEVEAAFRNFNAPDVIGKSVIEMNPDMSVTVNMRSRPRYNFRSDATYVIAGGLGGLGRSFARWMVSRGARNLILLSRSGAKVAAAKALVVELTSQGVCVATPPVDISNLSSLKQEMEKLEEHMPPIRGCIQATVALRDNLFPNMTYEDWVIGTSSKATGSWNLHAALPSGLDFFVLLASLNGIVGGRAQANYAAGNTFKDALAHHRISLGEKAVSIDLGLMVAEGVIAENEILLANMRRLGHLMDISQEELIALLDYYCDPALPLLTHDQAQILVGLETPAAVLAKGIDLHHSIHRPIFRQLFRMSSSAESAESAESLEQKLERNRAGVLRRAATDEEASELVTGWFVAKLAQVLGLDVGDVDPDKPVPAYGIDSLVAIDLKNWFAREISAEVQVFLLLGNTPIRQVATEAAARSAHRISAA</sequence>
<organism evidence="13 14">
    <name type="scientific">Oidiodendron maius (strain Zn)</name>
    <dbReference type="NCBI Taxonomy" id="913774"/>
    <lineage>
        <taxon>Eukaryota</taxon>
        <taxon>Fungi</taxon>
        <taxon>Dikarya</taxon>
        <taxon>Ascomycota</taxon>
        <taxon>Pezizomycotina</taxon>
        <taxon>Leotiomycetes</taxon>
        <taxon>Leotiomycetes incertae sedis</taxon>
        <taxon>Myxotrichaceae</taxon>
        <taxon>Oidiodendron</taxon>
    </lineage>
</organism>
<evidence type="ECO:0000256" key="9">
    <source>
        <dbReference type="SAM" id="MobiDB-lite"/>
    </source>
</evidence>
<dbReference type="InterPro" id="IPR013968">
    <property type="entry name" value="PKS_KR"/>
</dbReference>
<feature type="region of interest" description="C-terminal hotdog fold" evidence="8">
    <location>
        <begin position="1230"/>
        <end position="1385"/>
    </location>
</feature>
<keyword evidence="4" id="KW-0521">NADP</keyword>
<dbReference type="SUPFAM" id="SSF50129">
    <property type="entry name" value="GroES-like"/>
    <property type="match status" value="1"/>
</dbReference>
<feature type="domain" description="Carrier" evidence="10">
    <location>
        <begin position="2617"/>
        <end position="2694"/>
    </location>
</feature>
<dbReference type="Gene3D" id="1.10.1200.10">
    <property type="entry name" value="ACP-like"/>
    <property type="match status" value="1"/>
</dbReference>
<keyword evidence="2" id="KW-0597">Phosphoprotein</keyword>
<protein>
    <submittedName>
        <fullName evidence="13">Uncharacterized protein</fullName>
    </submittedName>
</protein>
<dbReference type="PROSITE" id="PS52004">
    <property type="entry name" value="KS3_2"/>
    <property type="match status" value="1"/>
</dbReference>
<dbReference type="Pfam" id="PF08240">
    <property type="entry name" value="ADH_N"/>
    <property type="match status" value="1"/>
</dbReference>
<dbReference type="SUPFAM" id="SSF47336">
    <property type="entry name" value="ACP-like"/>
    <property type="match status" value="1"/>
</dbReference>
<dbReference type="InterPro" id="IPR009081">
    <property type="entry name" value="PP-bd_ACP"/>
</dbReference>
<dbReference type="InterPro" id="IPR013217">
    <property type="entry name" value="Methyltransf_12"/>
</dbReference>
<keyword evidence="5" id="KW-0560">Oxidoreductase</keyword>
<dbReference type="Pfam" id="PF23297">
    <property type="entry name" value="ACP_SdgA_C"/>
    <property type="match status" value="1"/>
</dbReference>
<dbReference type="SUPFAM" id="SSF55048">
    <property type="entry name" value="Probable ACP-binding domain of malonyl-CoA ACP transacylase"/>
    <property type="match status" value="1"/>
</dbReference>
<dbReference type="PROSITE" id="PS50075">
    <property type="entry name" value="CARRIER"/>
    <property type="match status" value="1"/>
</dbReference>
<keyword evidence="3" id="KW-0808">Transferase</keyword>
<dbReference type="InterPro" id="IPR020843">
    <property type="entry name" value="ER"/>
</dbReference>
<dbReference type="Gene3D" id="3.10.129.110">
    <property type="entry name" value="Polyketide synthase dehydratase"/>
    <property type="match status" value="1"/>
</dbReference>
<dbReference type="InterPro" id="IPR016035">
    <property type="entry name" value="Acyl_Trfase/lysoPLipase"/>
</dbReference>
<proteinExistence type="predicted"/>
<evidence type="ECO:0000256" key="2">
    <source>
        <dbReference type="ARBA" id="ARBA00022553"/>
    </source>
</evidence>
<dbReference type="InterPro" id="IPR016039">
    <property type="entry name" value="Thiolase-like"/>
</dbReference>
<dbReference type="GO" id="GO:0004312">
    <property type="term" value="F:fatty acid synthase activity"/>
    <property type="evidence" value="ECO:0007669"/>
    <property type="project" value="TreeGrafter"/>
</dbReference>
<dbReference type="Pfam" id="PF21089">
    <property type="entry name" value="PKS_DH_N"/>
    <property type="match status" value="1"/>
</dbReference>
<dbReference type="PANTHER" id="PTHR43775:SF29">
    <property type="entry name" value="ASPERFURANONE POLYKETIDE SYNTHASE AFOG-RELATED"/>
    <property type="match status" value="1"/>
</dbReference>
<feature type="region of interest" description="N-terminal hotdog fold" evidence="8">
    <location>
        <begin position="1072"/>
        <end position="1204"/>
    </location>
</feature>
<dbReference type="InterPro" id="IPR014043">
    <property type="entry name" value="Acyl_transferase_dom"/>
</dbReference>
<feature type="domain" description="PKS/mFAS DH" evidence="12">
    <location>
        <begin position="1072"/>
        <end position="1385"/>
    </location>
</feature>
<reference evidence="13 14" key="1">
    <citation type="submission" date="2014-04" db="EMBL/GenBank/DDBJ databases">
        <authorList>
            <consortium name="DOE Joint Genome Institute"/>
            <person name="Kuo A."/>
            <person name="Martino E."/>
            <person name="Perotto S."/>
            <person name="Kohler A."/>
            <person name="Nagy L.G."/>
            <person name="Floudas D."/>
            <person name="Copeland A."/>
            <person name="Barry K.W."/>
            <person name="Cichocki N."/>
            <person name="Veneault-Fourrey C."/>
            <person name="LaButti K."/>
            <person name="Lindquist E.A."/>
            <person name="Lipzen A."/>
            <person name="Lundell T."/>
            <person name="Morin E."/>
            <person name="Murat C."/>
            <person name="Sun H."/>
            <person name="Tunlid A."/>
            <person name="Henrissat B."/>
            <person name="Grigoriev I.V."/>
            <person name="Hibbett D.S."/>
            <person name="Martin F."/>
            <person name="Nordberg H.P."/>
            <person name="Cantor M.N."/>
            <person name="Hua S.X."/>
        </authorList>
    </citation>
    <scope>NUCLEOTIDE SEQUENCE [LARGE SCALE GENOMIC DNA]</scope>
    <source>
        <strain evidence="13 14">Zn</strain>
    </source>
</reference>
<dbReference type="PROSITE" id="PS00606">
    <property type="entry name" value="KS3_1"/>
    <property type="match status" value="1"/>
</dbReference>
<dbReference type="GO" id="GO:0016491">
    <property type="term" value="F:oxidoreductase activity"/>
    <property type="evidence" value="ECO:0007669"/>
    <property type="project" value="UniProtKB-KW"/>
</dbReference>
<dbReference type="InterPro" id="IPR014030">
    <property type="entry name" value="Ketoacyl_synth_N"/>
</dbReference>
<evidence type="ECO:0000259" key="10">
    <source>
        <dbReference type="PROSITE" id="PS50075"/>
    </source>
</evidence>
<dbReference type="CDD" id="cd05195">
    <property type="entry name" value="enoyl_red"/>
    <property type="match status" value="1"/>
</dbReference>
<evidence type="ECO:0000256" key="8">
    <source>
        <dbReference type="PROSITE-ProRule" id="PRU01363"/>
    </source>
</evidence>
<dbReference type="CDD" id="cd02440">
    <property type="entry name" value="AdoMet_MTases"/>
    <property type="match status" value="1"/>
</dbReference>
<dbReference type="InterPro" id="IPR042104">
    <property type="entry name" value="PKS_dehydratase_sf"/>
</dbReference>
<dbReference type="Pfam" id="PF14765">
    <property type="entry name" value="PS-DH"/>
    <property type="match status" value="1"/>
</dbReference>
<dbReference type="InterPro" id="IPR016036">
    <property type="entry name" value="Malonyl_transacylase_ACP-bd"/>
</dbReference>
<dbReference type="InterPro" id="IPR001227">
    <property type="entry name" value="Ac_transferase_dom_sf"/>
</dbReference>
<dbReference type="Gene3D" id="3.40.50.720">
    <property type="entry name" value="NAD(P)-binding Rossmann-like Domain"/>
    <property type="match status" value="1"/>
</dbReference>
<dbReference type="CDD" id="cd00833">
    <property type="entry name" value="PKS"/>
    <property type="match status" value="1"/>
</dbReference>
<dbReference type="Pfam" id="PF00109">
    <property type="entry name" value="ketoacyl-synt"/>
    <property type="match status" value="1"/>
</dbReference>
<dbReference type="GO" id="GO:0006633">
    <property type="term" value="P:fatty acid biosynthetic process"/>
    <property type="evidence" value="ECO:0007669"/>
    <property type="project" value="InterPro"/>
</dbReference>
<gene>
    <name evidence="13" type="ORF">OIDMADRAFT_184999</name>
</gene>
<evidence type="ECO:0000256" key="1">
    <source>
        <dbReference type="ARBA" id="ARBA00022450"/>
    </source>
</evidence>
<dbReference type="InterPro" id="IPR020806">
    <property type="entry name" value="PKS_PP-bd"/>
</dbReference>
<evidence type="ECO:0000313" key="13">
    <source>
        <dbReference type="EMBL" id="KIM92842.1"/>
    </source>
</evidence>
<dbReference type="InterPro" id="IPR049552">
    <property type="entry name" value="PKS_DH_N"/>
</dbReference>
<dbReference type="Pfam" id="PF08659">
    <property type="entry name" value="KR"/>
    <property type="match status" value="1"/>
</dbReference>
<dbReference type="EMBL" id="KN832904">
    <property type="protein sequence ID" value="KIM92842.1"/>
    <property type="molecule type" value="Genomic_DNA"/>
</dbReference>
<dbReference type="Gene3D" id="3.40.366.10">
    <property type="entry name" value="Malonyl-Coenzyme A Acyl Carrier Protein, domain 2"/>
    <property type="match status" value="1"/>
</dbReference>
<keyword evidence="1" id="KW-0596">Phosphopantetheine</keyword>
<dbReference type="InterPro" id="IPR011032">
    <property type="entry name" value="GroES-like_sf"/>
</dbReference>
<dbReference type="Gene3D" id="3.40.50.150">
    <property type="entry name" value="Vaccinia Virus protein VP39"/>
    <property type="match status" value="1"/>
</dbReference>
<feature type="active site" description="Proton donor; for dehydratase activity" evidence="8">
    <location>
        <position position="1296"/>
    </location>
</feature>
<dbReference type="Gene3D" id="3.30.70.3290">
    <property type="match status" value="1"/>
</dbReference>
<dbReference type="InterPro" id="IPR036291">
    <property type="entry name" value="NAD(P)-bd_dom_sf"/>
</dbReference>
<dbReference type="Proteomes" id="UP000054321">
    <property type="component" value="Unassembled WGS sequence"/>
</dbReference>
<dbReference type="SMART" id="SM00825">
    <property type="entry name" value="PKS_KS"/>
    <property type="match status" value="1"/>
</dbReference>
<dbReference type="InterPro" id="IPR020841">
    <property type="entry name" value="PKS_Beta-ketoAc_synthase_dom"/>
</dbReference>
<dbReference type="InterPro" id="IPR029063">
    <property type="entry name" value="SAM-dependent_MTases_sf"/>
</dbReference>
<evidence type="ECO:0000256" key="6">
    <source>
        <dbReference type="ARBA" id="ARBA00023268"/>
    </source>
</evidence>
<dbReference type="SMART" id="SM00826">
    <property type="entry name" value="PKS_DH"/>
    <property type="match status" value="1"/>
</dbReference>
<dbReference type="SUPFAM" id="SSF53335">
    <property type="entry name" value="S-adenosyl-L-methionine-dependent methyltransferases"/>
    <property type="match status" value="1"/>
</dbReference>
<evidence type="ECO:0000259" key="11">
    <source>
        <dbReference type="PROSITE" id="PS52004"/>
    </source>
</evidence>
<name>A0A0C3CT34_OIDMZ</name>
<evidence type="ECO:0000256" key="3">
    <source>
        <dbReference type="ARBA" id="ARBA00022679"/>
    </source>
</evidence>
<dbReference type="SMART" id="SM00822">
    <property type="entry name" value="PKS_KR"/>
    <property type="match status" value="1"/>
</dbReference>
<dbReference type="InterPro" id="IPR014031">
    <property type="entry name" value="Ketoacyl_synth_C"/>
</dbReference>
<dbReference type="SUPFAM" id="SSF52151">
    <property type="entry name" value="FabD/lysophospholipase-like"/>
    <property type="match status" value="1"/>
</dbReference>
<evidence type="ECO:0000259" key="12">
    <source>
        <dbReference type="PROSITE" id="PS52019"/>
    </source>
</evidence>
<dbReference type="InterPro" id="IPR049551">
    <property type="entry name" value="PKS_DH_C"/>
</dbReference>
<evidence type="ECO:0000256" key="4">
    <source>
        <dbReference type="ARBA" id="ARBA00022857"/>
    </source>
</evidence>
<dbReference type="Pfam" id="PF08242">
    <property type="entry name" value="Methyltransf_12"/>
    <property type="match status" value="1"/>
</dbReference>
<dbReference type="InterPro" id="IPR013154">
    <property type="entry name" value="ADH-like_N"/>
</dbReference>
<dbReference type="InterPro" id="IPR049900">
    <property type="entry name" value="PKS_mFAS_DH"/>
</dbReference>
<accession>A0A0C3CT34</accession>